<dbReference type="GO" id="GO:0005886">
    <property type="term" value="C:plasma membrane"/>
    <property type="evidence" value="ECO:0007669"/>
    <property type="project" value="TreeGrafter"/>
</dbReference>
<protein>
    <recommendedName>
        <fullName evidence="7">Citrate transporter-like domain-containing protein</fullName>
    </recommendedName>
</protein>
<gene>
    <name evidence="6" type="ORF">S03H2_52967</name>
</gene>
<proteinExistence type="predicted"/>
<comment type="caution">
    <text evidence="6">The sequence shown here is derived from an EMBL/GenBank/DDBJ whole genome shotgun (WGS) entry which is preliminary data.</text>
</comment>
<comment type="subcellular location">
    <subcellularLocation>
        <location evidence="1">Membrane</location>
        <topology evidence="1">Multi-pass membrane protein</topology>
    </subcellularLocation>
</comment>
<feature type="non-terminal residue" evidence="6">
    <location>
        <position position="184"/>
    </location>
</feature>
<evidence type="ECO:0000313" key="6">
    <source>
        <dbReference type="EMBL" id="GAH70267.1"/>
    </source>
</evidence>
<evidence type="ECO:0000256" key="4">
    <source>
        <dbReference type="ARBA" id="ARBA00023136"/>
    </source>
</evidence>
<feature type="transmembrane region" description="Helical" evidence="5">
    <location>
        <begin position="82"/>
        <end position="101"/>
    </location>
</feature>
<evidence type="ECO:0000256" key="2">
    <source>
        <dbReference type="ARBA" id="ARBA00022692"/>
    </source>
</evidence>
<dbReference type="GO" id="GO:0022857">
    <property type="term" value="F:transmembrane transporter activity"/>
    <property type="evidence" value="ECO:0007669"/>
    <property type="project" value="TreeGrafter"/>
</dbReference>
<dbReference type="PANTHER" id="PTHR10283:SF82">
    <property type="entry name" value="SOLUTE CARRIER FAMILY 13 MEMBER 2"/>
    <property type="match status" value="1"/>
</dbReference>
<dbReference type="InterPro" id="IPR001898">
    <property type="entry name" value="SLC13A/DASS"/>
</dbReference>
<evidence type="ECO:0000256" key="3">
    <source>
        <dbReference type="ARBA" id="ARBA00022989"/>
    </source>
</evidence>
<dbReference type="AlphaFoldDB" id="X1HLA8"/>
<keyword evidence="2 5" id="KW-0812">Transmembrane</keyword>
<keyword evidence="4 5" id="KW-0472">Membrane</keyword>
<organism evidence="6">
    <name type="scientific">marine sediment metagenome</name>
    <dbReference type="NCBI Taxonomy" id="412755"/>
    <lineage>
        <taxon>unclassified sequences</taxon>
        <taxon>metagenomes</taxon>
        <taxon>ecological metagenomes</taxon>
    </lineage>
</organism>
<reference evidence="6" key="1">
    <citation type="journal article" date="2014" name="Front. Microbiol.">
        <title>High frequency of phylogenetically diverse reductive dehalogenase-homologous genes in deep subseafloor sedimentary metagenomes.</title>
        <authorList>
            <person name="Kawai M."/>
            <person name="Futagami T."/>
            <person name="Toyoda A."/>
            <person name="Takaki Y."/>
            <person name="Nishi S."/>
            <person name="Hori S."/>
            <person name="Arai W."/>
            <person name="Tsubouchi T."/>
            <person name="Morono Y."/>
            <person name="Uchiyama I."/>
            <person name="Ito T."/>
            <person name="Fujiyama A."/>
            <person name="Inagaki F."/>
            <person name="Takami H."/>
        </authorList>
    </citation>
    <scope>NUCLEOTIDE SEQUENCE</scope>
    <source>
        <strain evidence="6">Expedition CK06-06</strain>
    </source>
</reference>
<keyword evidence="3 5" id="KW-1133">Transmembrane helix</keyword>
<evidence type="ECO:0008006" key="7">
    <source>
        <dbReference type="Google" id="ProtNLM"/>
    </source>
</evidence>
<dbReference type="EMBL" id="BARU01033688">
    <property type="protein sequence ID" value="GAH70267.1"/>
    <property type="molecule type" value="Genomic_DNA"/>
</dbReference>
<dbReference type="PANTHER" id="PTHR10283">
    <property type="entry name" value="SOLUTE CARRIER FAMILY 13 MEMBER"/>
    <property type="match status" value="1"/>
</dbReference>
<feature type="transmembrane region" description="Helical" evidence="5">
    <location>
        <begin position="122"/>
        <end position="147"/>
    </location>
</feature>
<evidence type="ECO:0000256" key="5">
    <source>
        <dbReference type="SAM" id="Phobius"/>
    </source>
</evidence>
<accession>X1HLA8</accession>
<evidence type="ECO:0000256" key="1">
    <source>
        <dbReference type="ARBA" id="ARBA00004141"/>
    </source>
</evidence>
<dbReference type="Pfam" id="PF00939">
    <property type="entry name" value="Na_sulph_symp"/>
    <property type="match status" value="1"/>
</dbReference>
<sequence length="184" mass="20255">MEQRKKIGFLLGPFLFLVAYFSPLIPHNPKANSLLAVFLLVVVWWVTECIPIPITALLIPVFITVFHIAPVKEAFAPFANPIIMLFLGSFMLARAMSVHALDQKLAYSILSLKSIGHKKTRILFAFGLITVFLSMWISNTATTAMMFPIALGVLGTFDSEKGKKGTPPFNLILLLTLAYSASIG</sequence>
<name>X1HLA8_9ZZZZ</name>
<feature type="transmembrane region" description="Helical" evidence="5">
    <location>
        <begin position="7"/>
        <end position="25"/>
    </location>
</feature>